<dbReference type="PANTHER" id="PTHR15836">
    <property type="entry name" value="PERIPHILIN 1"/>
    <property type="match status" value="1"/>
</dbReference>
<dbReference type="EMBL" id="BEZZ01000137">
    <property type="protein sequence ID" value="GCC26754.1"/>
    <property type="molecule type" value="Genomic_DNA"/>
</dbReference>
<feature type="compositionally biased region" description="Low complexity" evidence="1">
    <location>
        <begin position="161"/>
        <end position="172"/>
    </location>
</feature>
<dbReference type="OMA" id="HSEEYRG"/>
<name>A0A401S8M9_CHIPU</name>
<evidence type="ECO:0000259" key="2">
    <source>
        <dbReference type="Pfam" id="PF25234"/>
    </source>
</evidence>
<feature type="compositionally biased region" description="Basic and acidic residues" evidence="1">
    <location>
        <begin position="140"/>
        <end position="160"/>
    </location>
</feature>
<feature type="compositionally biased region" description="Basic and acidic residues" evidence="1">
    <location>
        <begin position="40"/>
        <end position="49"/>
    </location>
</feature>
<feature type="region of interest" description="Disordered" evidence="1">
    <location>
        <begin position="1"/>
        <end position="223"/>
    </location>
</feature>
<dbReference type="InterPro" id="IPR057603">
    <property type="entry name" value="Periphilin-1_C"/>
</dbReference>
<dbReference type="PANTHER" id="PTHR15836:SF4">
    <property type="entry name" value="PERIPHILIN-1"/>
    <property type="match status" value="1"/>
</dbReference>
<reference evidence="3 4" key="1">
    <citation type="journal article" date="2018" name="Nat. Ecol. Evol.">
        <title>Shark genomes provide insights into elasmobranch evolution and the origin of vertebrates.</title>
        <authorList>
            <person name="Hara Y"/>
            <person name="Yamaguchi K"/>
            <person name="Onimaru K"/>
            <person name="Kadota M"/>
            <person name="Koyanagi M"/>
            <person name="Keeley SD"/>
            <person name="Tatsumi K"/>
            <person name="Tanaka K"/>
            <person name="Motone F"/>
            <person name="Kageyama Y"/>
            <person name="Nozu R"/>
            <person name="Adachi N"/>
            <person name="Nishimura O"/>
            <person name="Nakagawa R"/>
            <person name="Tanegashima C"/>
            <person name="Kiyatake I"/>
            <person name="Matsumoto R"/>
            <person name="Murakumo K"/>
            <person name="Nishida K"/>
            <person name="Terakita A"/>
            <person name="Kuratani S"/>
            <person name="Sato K"/>
            <person name="Hyodo S Kuraku.S."/>
        </authorList>
    </citation>
    <scope>NUCLEOTIDE SEQUENCE [LARGE SCALE GENOMIC DNA]</scope>
</reference>
<gene>
    <name evidence="3" type="ORF">chiPu_0005174</name>
</gene>
<dbReference type="Pfam" id="PF25234">
    <property type="entry name" value="Periphilin_C"/>
    <property type="match status" value="1"/>
</dbReference>
<protein>
    <recommendedName>
        <fullName evidence="2">Periphilin-1 C-terminal domain-containing protein</fullName>
    </recommendedName>
</protein>
<feature type="domain" description="Periphilin-1 C-terminal" evidence="2">
    <location>
        <begin position="279"/>
        <end position="358"/>
    </location>
</feature>
<dbReference type="CDD" id="cd22896">
    <property type="entry name" value="periphilin-like"/>
    <property type="match status" value="1"/>
</dbReference>
<dbReference type="STRING" id="137246.A0A401S8M9"/>
<dbReference type="Proteomes" id="UP000287033">
    <property type="component" value="Unassembled WGS sequence"/>
</dbReference>
<dbReference type="InterPro" id="IPR028851">
    <property type="entry name" value="Pphln1"/>
</dbReference>
<feature type="compositionally biased region" description="Polar residues" evidence="1">
    <location>
        <begin position="1"/>
        <end position="11"/>
    </location>
</feature>
<dbReference type="GO" id="GO:0045814">
    <property type="term" value="P:negative regulation of gene expression, epigenetic"/>
    <property type="evidence" value="ECO:0007669"/>
    <property type="project" value="TreeGrafter"/>
</dbReference>
<evidence type="ECO:0000313" key="3">
    <source>
        <dbReference type="EMBL" id="GCC26754.1"/>
    </source>
</evidence>
<evidence type="ECO:0000256" key="1">
    <source>
        <dbReference type="SAM" id="MobiDB-lite"/>
    </source>
</evidence>
<accession>A0A401S8M9</accession>
<dbReference type="OrthoDB" id="8933311at2759"/>
<sequence length="367" mass="42526">MWSESRSQCGERNQRGRLHPERTQHAESADFQRTVQVISRRQDYDRCGDGGRGGSTGREYNYYSHSEEYRGYSADNRDYGHGRRFGPSLKTGSWDDENSRWPREDHSENRPSDYRGLKTKRYAMTVRDNFRRKNFYSSPHVRERSPHKREAPYSRRESPHSRSGSSISNRSYSPDKNKQPPSHPSQFSKNRERSSVSSLTPSRDASPSSSVPPATSKAANFEKSIKTSENLNKEGTSEWCSEQQQIPELEINECDNIDTIQMLYPDKLDDVEINTRSAIEFIDLNQTDVRTRAIAEKTKEIEEVYRQDCETFGMVVQMLIDKDPSLETTVQFSLRENLREIGERCIDELRNFIAQYDSTPGEYAKNL</sequence>
<dbReference type="GO" id="GO:0005654">
    <property type="term" value="C:nucleoplasm"/>
    <property type="evidence" value="ECO:0007669"/>
    <property type="project" value="TreeGrafter"/>
</dbReference>
<comment type="caution">
    <text evidence="3">The sequence shown here is derived from an EMBL/GenBank/DDBJ whole genome shotgun (WGS) entry which is preliminary data.</text>
</comment>
<organism evidence="3 4">
    <name type="scientific">Chiloscyllium punctatum</name>
    <name type="common">Brownbanded bambooshark</name>
    <name type="synonym">Hemiscyllium punctatum</name>
    <dbReference type="NCBI Taxonomy" id="137246"/>
    <lineage>
        <taxon>Eukaryota</taxon>
        <taxon>Metazoa</taxon>
        <taxon>Chordata</taxon>
        <taxon>Craniata</taxon>
        <taxon>Vertebrata</taxon>
        <taxon>Chondrichthyes</taxon>
        <taxon>Elasmobranchii</taxon>
        <taxon>Galeomorphii</taxon>
        <taxon>Galeoidea</taxon>
        <taxon>Orectolobiformes</taxon>
        <taxon>Hemiscylliidae</taxon>
        <taxon>Chiloscyllium</taxon>
    </lineage>
</organism>
<feature type="compositionally biased region" description="Low complexity" evidence="1">
    <location>
        <begin position="197"/>
        <end position="219"/>
    </location>
</feature>
<dbReference type="AlphaFoldDB" id="A0A401S8M9"/>
<dbReference type="GO" id="GO:0045892">
    <property type="term" value="P:negative regulation of DNA-templated transcription"/>
    <property type="evidence" value="ECO:0007669"/>
    <property type="project" value="InterPro"/>
</dbReference>
<dbReference type="GO" id="GO:0097355">
    <property type="term" value="P:protein localization to heterochromatin"/>
    <property type="evidence" value="ECO:0007669"/>
    <property type="project" value="TreeGrafter"/>
</dbReference>
<feature type="compositionally biased region" description="Basic and acidic residues" evidence="1">
    <location>
        <begin position="65"/>
        <end position="81"/>
    </location>
</feature>
<feature type="compositionally biased region" description="Basic and acidic residues" evidence="1">
    <location>
        <begin position="97"/>
        <end position="116"/>
    </location>
</feature>
<feature type="compositionally biased region" description="Basic and acidic residues" evidence="1">
    <location>
        <begin position="12"/>
        <end position="30"/>
    </location>
</feature>
<evidence type="ECO:0000313" key="4">
    <source>
        <dbReference type="Proteomes" id="UP000287033"/>
    </source>
</evidence>
<proteinExistence type="predicted"/>
<keyword evidence="4" id="KW-1185">Reference proteome</keyword>